<proteinExistence type="predicted"/>
<dbReference type="Proteomes" id="UP001223214">
    <property type="component" value="Unassembled WGS sequence"/>
</dbReference>
<sequence length="303" mass="32868">MKNLAPFEHIYQTENGHLVSPDTGEHTLNCPTSLRTVVSSASGSMLPHVMQNGLTCVPSPAVIITKAIIRCITEGQRVFVRPVMDGLRKVVPALVVAPVGLSVGTFINSAYEPAGAIWKSAKGSRIGLFFMPDRAGQVNKALFDYIAVINPDIFIPFFNECWASGMDDNPLSLLNTLLLSPNSASEWIKWPDKNNSPKWSSSAREWYACDLMVVGGNSIKAAVTGIENSQLGETIFIIQVTADKSKHEFQLVRSMGSTLLLDNTGNAVSPGFRSFDSIRQACINAVRSYAKYNKPIQSGGNCA</sequence>
<keyword evidence="2" id="KW-1185">Reference proteome</keyword>
<dbReference type="EMBL" id="JASSOM010000003">
    <property type="protein sequence ID" value="MDK9361970.1"/>
    <property type="molecule type" value="Genomic_DNA"/>
</dbReference>
<evidence type="ECO:0000313" key="1">
    <source>
        <dbReference type="EMBL" id="MDK9361970.1"/>
    </source>
</evidence>
<dbReference type="RefSeq" id="WP_285149722.1">
    <property type="nucleotide sequence ID" value="NZ_JASSOM010000003.1"/>
</dbReference>
<dbReference type="AlphaFoldDB" id="A0AAP4FTF0"/>
<protein>
    <submittedName>
        <fullName evidence="1">Uncharacterized protein</fullName>
    </submittedName>
</protein>
<organism evidence="1 2">
    <name type="scientific">Lelliottia wanjuensis</name>
    <dbReference type="NCBI Taxonomy" id="3050585"/>
    <lineage>
        <taxon>Bacteria</taxon>
        <taxon>Pseudomonadati</taxon>
        <taxon>Pseudomonadota</taxon>
        <taxon>Gammaproteobacteria</taxon>
        <taxon>Enterobacterales</taxon>
        <taxon>Enterobacteriaceae</taxon>
        <taxon>Lelliottia</taxon>
    </lineage>
</organism>
<comment type="caution">
    <text evidence="1">The sequence shown here is derived from an EMBL/GenBank/DDBJ whole genome shotgun (WGS) entry which is preliminary data.</text>
</comment>
<gene>
    <name evidence="1" type="ORF">QQF32_01965</name>
</gene>
<accession>A0AAP4FTF0</accession>
<evidence type="ECO:0000313" key="2">
    <source>
        <dbReference type="Proteomes" id="UP001223214"/>
    </source>
</evidence>
<name>A0AAP4FTF0_9ENTR</name>
<reference evidence="1 2" key="1">
    <citation type="submission" date="2023-06" db="EMBL/GenBank/DDBJ databases">
        <title>Identification and characterization of antibiotic-resistant Gram-negative bacteria.</title>
        <authorList>
            <person name="Cho G.-S."/>
            <person name="Lee J."/>
            <person name="Tai E."/>
            <person name="Jeong S."/>
            <person name="Kim I."/>
            <person name="Kim B.-E."/>
            <person name="Jeong M.-I."/>
            <person name="Oh K.-K."/>
            <person name="Franz C.M.A.P."/>
        </authorList>
    </citation>
    <scope>NUCLEOTIDE SEQUENCE [LARGE SCALE GENOMIC DNA]</scope>
    <source>
        <strain evidence="1 2">V106_12</strain>
    </source>
</reference>